<dbReference type="AlphaFoldDB" id="A0A9P0F224"/>
<feature type="region of interest" description="Disordered" evidence="1">
    <location>
        <begin position="44"/>
        <end position="228"/>
    </location>
</feature>
<dbReference type="Proteomes" id="UP001152759">
    <property type="component" value="Chromosome 4"/>
</dbReference>
<feature type="compositionally biased region" description="Basic and acidic residues" evidence="1">
    <location>
        <begin position="53"/>
        <end position="71"/>
    </location>
</feature>
<evidence type="ECO:0000256" key="2">
    <source>
        <dbReference type="SAM" id="SignalP"/>
    </source>
</evidence>
<keyword evidence="4" id="KW-1185">Reference proteome</keyword>
<feature type="compositionally biased region" description="Polar residues" evidence="1">
    <location>
        <begin position="165"/>
        <end position="205"/>
    </location>
</feature>
<reference evidence="3" key="1">
    <citation type="submission" date="2021-12" db="EMBL/GenBank/DDBJ databases">
        <authorList>
            <person name="King R."/>
        </authorList>
    </citation>
    <scope>NUCLEOTIDE SEQUENCE</scope>
</reference>
<keyword evidence="2" id="KW-0732">Signal</keyword>
<dbReference type="EMBL" id="OU963865">
    <property type="protein sequence ID" value="CAH0388618.1"/>
    <property type="molecule type" value="Genomic_DNA"/>
</dbReference>
<feature type="compositionally biased region" description="Gly residues" evidence="1">
    <location>
        <begin position="256"/>
        <end position="280"/>
    </location>
</feature>
<proteinExistence type="predicted"/>
<feature type="chain" id="PRO_5040139934" evidence="2">
    <location>
        <begin position="22"/>
        <end position="359"/>
    </location>
</feature>
<sequence>MDWIWCVVSIILLVTPGTVKSGVFNRLVDDAIEEEKPVIKCAGKLLGDSSSGQHEDTGAKRLIDTDTDQHLKARLYPSAAGNASPTRYNPSSSYRSPSSGGARPSSPGFNFAEFQRLRNQHRQAAAQKPQQNPWDRSDSFSSTPSRSFDRSRSWDRSPSLRRSDTFGSGNTTPKAWSPTRSVNGSGSPARSNSGLGTVPRSNSGLGSLPRSNSGLGSPGPYGSGRATPGAYGGAARGGYPGRGGGGGFGGYPGGGGGGGGSAGQSGASGQGEGGGDGGGYYDSTSKSLDYGIKNFPDMIAYQGKVPGIIGRSRDGKTLYAVCDDCKKKNPGKFDHINFGKPGDKNGWWEDCKNPSKIPA</sequence>
<evidence type="ECO:0000256" key="1">
    <source>
        <dbReference type="SAM" id="MobiDB-lite"/>
    </source>
</evidence>
<gene>
    <name evidence="3" type="ORF">BEMITA_LOCUS7523</name>
</gene>
<feature type="signal peptide" evidence="2">
    <location>
        <begin position="1"/>
        <end position="21"/>
    </location>
</feature>
<name>A0A9P0F224_BEMTA</name>
<organism evidence="3 4">
    <name type="scientific">Bemisia tabaci</name>
    <name type="common">Sweetpotato whitefly</name>
    <name type="synonym">Aleurodes tabaci</name>
    <dbReference type="NCBI Taxonomy" id="7038"/>
    <lineage>
        <taxon>Eukaryota</taxon>
        <taxon>Metazoa</taxon>
        <taxon>Ecdysozoa</taxon>
        <taxon>Arthropoda</taxon>
        <taxon>Hexapoda</taxon>
        <taxon>Insecta</taxon>
        <taxon>Pterygota</taxon>
        <taxon>Neoptera</taxon>
        <taxon>Paraneoptera</taxon>
        <taxon>Hemiptera</taxon>
        <taxon>Sternorrhyncha</taxon>
        <taxon>Aleyrodoidea</taxon>
        <taxon>Aleyrodidae</taxon>
        <taxon>Aleyrodinae</taxon>
        <taxon>Bemisia</taxon>
    </lineage>
</organism>
<evidence type="ECO:0000313" key="3">
    <source>
        <dbReference type="EMBL" id="CAH0388618.1"/>
    </source>
</evidence>
<dbReference type="KEGG" id="btab:109044572"/>
<protein>
    <submittedName>
        <fullName evidence="3">Uncharacterized protein</fullName>
    </submittedName>
</protein>
<feature type="compositionally biased region" description="Low complexity" evidence="1">
    <location>
        <begin position="84"/>
        <end position="108"/>
    </location>
</feature>
<accession>A0A9P0F224</accession>
<feature type="region of interest" description="Disordered" evidence="1">
    <location>
        <begin position="256"/>
        <end position="281"/>
    </location>
</feature>
<evidence type="ECO:0000313" key="4">
    <source>
        <dbReference type="Proteomes" id="UP001152759"/>
    </source>
</evidence>